<evidence type="ECO:0000313" key="1">
    <source>
        <dbReference type="EMBL" id="EEC57683.1"/>
    </source>
</evidence>
<dbReference type="AlphaFoldDB" id="B7ASY6"/>
<reference evidence="1 2" key="2">
    <citation type="submission" date="2008-11" db="EMBL/GenBank/DDBJ databases">
        <authorList>
            <person name="Fulton L."/>
            <person name="Clifton S."/>
            <person name="Fulton B."/>
            <person name="Xu J."/>
            <person name="Minx P."/>
            <person name="Pepin K.H."/>
            <person name="Johnson M."/>
            <person name="Bhonagiri V."/>
            <person name="Nash W.E."/>
            <person name="Mardis E.R."/>
            <person name="Wilson R.K."/>
        </authorList>
    </citation>
    <scope>NUCLEOTIDE SEQUENCE [LARGE SCALE GENOMIC DNA]</scope>
    <source>
        <strain evidence="1 2">ATCC 43243</strain>
    </source>
</reference>
<evidence type="ECO:0000313" key="2">
    <source>
        <dbReference type="Proteomes" id="UP000003136"/>
    </source>
</evidence>
<comment type="caution">
    <text evidence="1">The sequence shown here is derived from an EMBL/GenBank/DDBJ whole genome shotgun (WGS) entry which is preliminary data.</text>
</comment>
<dbReference type="HOGENOM" id="CLU_3247414_0_0_9"/>
<accession>B7ASY6</accession>
<name>B7ASY6_9FIRM</name>
<dbReference type="Proteomes" id="UP000003136">
    <property type="component" value="Unassembled WGS sequence"/>
</dbReference>
<sequence length="42" mass="5118">MLHKPSFLYIFYMPYSSSPFAICHFLDFCHKIKLTLNYCFFC</sequence>
<reference evidence="1 2" key="1">
    <citation type="submission" date="2008-11" db="EMBL/GenBank/DDBJ databases">
        <title>Draft genome sequence of Bacteroides pectinophilus (ATCC 43243).</title>
        <authorList>
            <person name="Sudarsanam P."/>
            <person name="Ley R."/>
            <person name="Guruge J."/>
            <person name="Turnbaugh P.J."/>
            <person name="Mahowald M."/>
            <person name="Liep D."/>
            <person name="Gordon J."/>
        </authorList>
    </citation>
    <scope>NUCLEOTIDE SEQUENCE [LARGE SCALE GENOMIC DNA]</scope>
    <source>
        <strain evidence="1 2">ATCC 43243</strain>
    </source>
</reference>
<gene>
    <name evidence="1" type="ORF">BACPEC_02195</name>
</gene>
<keyword evidence="2" id="KW-1185">Reference proteome</keyword>
<protein>
    <submittedName>
        <fullName evidence="1">Uncharacterized protein</fullName>
    </submittedName>
</protein>
<organism evidence="1 2">
    <name type="scientific">[Bacteroides] pectinophilus ATCC 43243</name>
    <dbReference type="NCBI Taxonomy" id="483218"/>
    <lineage>
        <taxon>Bacteria</taxon>
        <taxon>Bacillati</taxon>
        <taxon>Bacillota</taxon>
        <taxon>Clostridia</taxon>
        <taxon>Eubacteriales</taxon>
    </lineage>
</organism>
<proteinExistence type="predicted"/>
<dbReference type="EMBL" id="ABVQ01000036">
    <property type="protein sequence ID" value="EEC57683.1"/>
    <property type="molecule type" value="Genomic_DNA"/>
</dbReference>